<name>A0A8J3MVM6_9CHLR</name>
<sequence>MTYLERYLNGEYEQVWDELMQLGADVRQEPVYTDALSVARETMRRVRRNIETLIERLPHRGYIFGYDHRVQPIEGSTFFDKQRDYLEMLAWIRTQPPIFLSANYMDEAYAEDEKYVFDLSPMFRYNIDTPEDVEEWKRSLPDGWTWPVRMSTYVDEIERTIGPVPLSVRAWYEIVGAVNFFGYHPQWDEIALSFDPLLPILRKSRWSSSLMRECDPLQVRPLDENVLLRMQKQRSSDKPFCIFEFADDRVEKDYGHSAGTPYAFSFPDEHADQVLAPLRYGDMEGPTFVEYLRFSLKWAGFPVLADWRPQPKEDLEFLTRDLLPF</sequence>
<gene>
    <name evidence="1" type="ORF">KSX_76580</name>
</gene>
<keyword evidence="2" id="KW-1185">Reference proteome</keyword>
<organism evidence="1 2">
    <name type="scientific">Ktedonospora formicarum</name>
    <dbReference type="NCBI Taxonomy" id="2778364"/>
    <lineage>
        <taxon>Bacteria</taxon>
        <taxon>Bacillati</taxon>
        <taxon>Chloroflexota</taxon>
        <taxon>Ktedonobacteria</taxon>
        <taxon>Ktedonobacterales</taxon>
        <taxon>Ktedonobacteraceae</taxon>
        <taxon>Ktedonospora</taxon>
    </lineage>
</organism>
<comment type="caution">
    <text evidence="1">The sequence shown here is derived from an EMBL/GenBank/DDBJ whole genome shotgun (WGS) entry which is preliminary data.</text>
</comment>
<evidence type="ECO:0000313" key="2">
    <source>
        <dbReference type="Proteomes" id="UP000612362"/>
    </source>
</evidence>
<protein>
    <submittedName>
        <fullName evidence="1">Uncharacterized protein</fullName>
    </submittedName>
</protein>
<proteinExistence type="predicted"/>
<accession>A0A8J3MVM6</accession>
<dbReference type="AlphaFoldDB" id="A0A8J3MVM6"/>
<dbReference type="RefSeq" id="WP_220198610.1">
    <property type="nucleotide sequence ID" value="NZ_BNJF01000005.1"/>
</dbReference>
<dbReference type="EMBL" id="BNJF01000005">
    <property type="protein sequence ID" value="GHO49495.1"/>
    <property type="molecule type" value="Genomic_DNA"/>
</dbReference>
<evidence type="ECO:0000313" key="1">
    <source>
        <dbReference type="EMBL" id="GHO49495.1"/>
    </source>
</evidence>
<dbReference type="Proteomes" id="UP000612362">
    <property type="component" value="Unassembled WGS sequence"/>
</dbReference>
<reference evidence="1" key="1">
    <citation type="submission" date="2020-10" db="EMBL/GenBank/DDBJ databases">
        <title>Taxonomic study of unclassified bacteria belonging to the class Ktedonobacteria.</title>
        <authorList>
            <person name="Yabe S."/>
            <person name="Wang C.M."/>
            <person name="Zheng Y."/>
            <person name="Sakai Y."/>
            <person name="Cavaletti L."/>
            <person name="Monciardini P."/>
            <person name="Donadio S."/>
        </authorList>
    </citation>
    <scope>NUCLEOTIDE SEQUENCE</scope>
    <source>
        <strain evidence="1">SOSP1-1</strain>
    </source>
</reference>